<dbReference type="InterPro" id="IPR004307">
    <property type="entry name" value="TspO_MBR"/>
</dbReference>
<gene>
    <name evidence="7" type="ORF">CAL12_04830</name>
</gene>
<evidence type="ECO:0000256" key="3">
    <source>
        <dbReference type="ARBA" id="ARBA00022692"/>
    </source>
</evidence>
<dbReference type="PANTHER" id="PTHR10057:SF0">
    <property type="entry name" value="TRANSLOCATOR PROTEIN"/>
    <property type="match status" value="1"/>
</dbReference>
<evidence type="ECO:0000313" key="7">
    <source>
        <dbReference type="EMBL" id="ARP80222.1"/>
    </source>
</evidence>
<evidence type="ECO:0000256" key="5">
    <source>
        <dbReference type="ARBA" id="ARBA00023136"/>
    </source>
</evidence>
<evidence type="ECO:0000256" key="1">
    <source>
        <dbReference type="ARBA" id="ARBA00004141"/>
    </source>
</evidence>
<keyword evidence="5 6" id="KW-0472">Membrane</keyword>
<comment type="similarity">
    <text evidence="2">Belongs to the TspO/BZRP family.</text>
</comment>
<accession>A0A1W6YGQ7</accession>
<dbReference type="RefSeq" id="WP_086063453.1">
    <property type="nucleotide sequence ID" value="NZ_CP021108.1"/>
</dbReference>
<evidence type="ECO:0000313" key="8">
    <source>
        <dbReference type="Proteomes" id="UP000194151"/>
    </source>
</evidence>
<organism evidence="7 8">
    <name type="scientific">Bordetella genomosp. 8</name>
    <dbReference type="NCBI Taxonomy" id="1416806"/>
    <lineage>
        <taxon>Bacteria</taxon>
        <taxon>Pseudomonadati</taxon>
        <taxon>Pseudomonadota</taxon>
        <taxon>Betaproteobacteria</taxon>
        <taxon>Burkholderiales</taxon>
        <taxon>Alcaligenaceae</taxon>
        <taxon>Bordetella</taxon>
    </lineage>
</organism>
<protein>
    <submittedName>
        <fullName evidence="7">Sensory protein</fullName>
    </submittedName>
</protein>
<dbReference type="InterPro" id="IPR038330">
    <property type="entry name" value="TspO/MBR-related_sf"/>
</dbReference>
<dbReference type="Proteomes" id="UP000194151">
    <property type="component" value="Chromosome"/>
</dbReference>
<dbReference type="OrthoDB" id="9795496at2"/>
<feature type="transmembrane region" description="Helical" evidence="6">
    <location>
        <begin position="84"/>
        <end position="102"/>
    </location>
</feature>
<dbReference type="AlphaFoldDB" id="A0A1W6YGQ7"/>
<feature type="transmembrane region" description="Helical" evidence="6">
    <location>
        <begin position="136"/>
        <end position="157"/>
    </location>
</feature>
<dbReference type="STRING" id="1416806.CAL12_04830"/>
<evidence type="ECO:0000256" key="4">
    <source>
        <dbReference type="ARBA" id="ARBA00022989"/>
    </source>
</evidence>
<feature type="transmembrane region" description="Helical" evidence="6">
    <location>
        <begin position="108"/>
        <end position="129"/>
    </location>
</feature>
<dbReference type="FunFam" id="1.20.1260.100:FF:000001">
    <property type="entry name" value="translocator protein 2"/>
    <property type="match status" value="1"/>
</dbReference>
<reference evidence="7 8" key="1">
    <citation type="submission" date="2017-05" db="EMBL/GenBank/DDBJ databases">
        <title>Complete and WGS of Bordetella genogroups.</title>
        <authorList>
            <person name="Spilker T."/>
            <person name="LiPuma J."/>
        </authorList>
    </citation>
    <scope>NUCLEOTIDE SEQUENCE [LARGE SCALE GENOMIC DNA]</scope>
    <source>
        <strain evidence="7 8">AU19157</strain>
    </source>
</reference>
<evidence type="ECO:0000256" key="2">
    <source>
        <dbReference type="ARBA" id="ARBA00007524"/>
    </source>
</evidence>
<comment type="subcellular location">
    <subcellularLocation>
        <location evidence="1">Membrane</location>
        <topology evidence="1">Multi-pass membrane protein</topology>
    </subcellularLocation>
</comment>
<dbReference type="EMBL" id="CP021108">
    <property type="protein sequence ID" value="ARP80222.1"/>
    <property type="molecule type" value="Genomic_DNA"/>
</dbReference>
<keyword evidence="3 6" id="KW-0812">Transmembrane</keyword>
<keyword evidence="8" id="KW-1185">Reference proteome</keyword>
<dbReference type="GO" id="GO:0033013">
    <property type="term" value="P:tetrapyrrole metabolic process"/>
    <property type="evidence" value="ECO:0007669"/>
    <property type="project" value="UniProtKB-ARBA"/>
</dbReference>
<dbReference type="PANTHER" id="PTHR10057">
    <property type="entry name" value="PERIPHERAL-TYPE BENZODIAZEPINE RECEPTOR"/>
    <property type="match status" value="1"/>
</dbReference>
<dbReference type="Gene3D" id="1.20.1260.100">
    <property type="entry name" value="TspO/MBR protein"/>
    <property type="match status" value="1"/>
</dbReference>
<feature type="transmembrane region" description="Helical" evidence="6">
    <location>
        <begin position="50"/>
        <end position="72"/>
    </location>
</feature>
<proteinExistence type="inferred from homology"/>
<name>A0A1W6YGQ7_9BORD</name>
<dbReference type="GO" id="GO:0016020">
    <property type="term" value="C:membrane"/>
    <property type="evidence" value="ECO:0007669"/>
    <property type="project" value="UniProtKB-SubCell"/>
</dbReference>
<dbReference type="Pfam" id="PF03073">
    <property type="entry name" value="TspO_MBR"/>
    <property type="match status" value="1"/>
</dbReference>
<keyword evidence="4 6" id="KW-1133">Transmembrane helix</keyword>
<dbReference type="PIRSF" id="PIRSF005859">
    <property type="entry name" value="PBR"/>
    <property type="match status" value="1"/>
</dbReference>
<dbReference type="CDD" id="cd15904">
    <property type="entry name" value="TSPO_MBR"/>
    <property type="match status" value="1"/>
</dbReference>
<sequence length="165" mass="18259">MPFLSMRQQILGLIGWLAVGFATAATGAIASVQAAQFYGQLTRPDWAPPAGVFGPVWSTLYVLMSVAAWLVWREGGWRIHAKPLALFLVQLVVNALWSWLFFAWHLGAAAFVDVCLLLLLIVATLAAFWRVRALAGVLMLPYLAWVGFATALCYRTWRLNPQLLG</sequence>
<dbReference type="KEGG" id="bgv:CAL12_04830"/>
<evidence type="ECO:0000256" key="6">
    <source>
        <dbReference type="SAM" id="Phobius"/>
    </source>
</evidence>